<reference evidence="6" key="1">
    <citation type="submission" date="2024-06" db="EMBL/GenBank/DDBJ databases">
        <title>Multi-omics analyses provide insights into the biosynthesis of the anticancer antibiotic pleurotin in Hohenbuehelia grisea.</title>
        <authorList>
            <person name="Weaver J.A."/>
            <person name="Alberti F."/>
        </authorList>
    </citation>
    <scope>NUCLEOTIDE SEQUENCE [LARGE SCALE GENOMIC DNA]</scope>
    <source>
        <strain evidence="6">T-177</strain>
    </source>
</reference>
<feature type="repeat" description="WD" evidence="3">
    <location>
        <begin position="1358"/>
        <end position="1384"/>
    </location>
</feature>
<dbReference type="SUPFAM" id="SSF50978">
    <property type="entry name" value="WD40 repeat-like"/>
    <property type="match status" value="2"/>
</dbReference>
<proteinExistence type="predicted"/>
<feature type="domain" description="NACHT" evidence="4">
    <location>
        <begin position="498"/>
        <end position="644"/>
    </location>
</feature>
<keyword evidence="1 3" id="KW-0853">WD repeat</keyword>
<dbReference type="PROSITE" id="PS50837">
    <property type="entry name" value="NACHT"/>
    <property type="match status" value="1"/>
</dbReference>
<accession>A0ABR3JY28</accession>
<evidence type="ECO:0000259" key="4">
    <source>
        <dbReference type="PROSITE" id="PS50837"/>
    </source>
</evidence>
<dbReference type="Proteomes" id="UP001556367">
    <property type="component" value="Unassembled WGS sequence"/>
</dbReference>
<dbReference type="InterPro" id="IPR007111">
    <property type="entry name" value="NACHT_NTPase"/>
</dbReference>
<feature type="repeat" description="WD" evidence="3">
    <location>
        <begin position="1524"/>
        <end position="1565"/>
    </location>
</feature>
<keyword evidence="2" id="KW-0677">Repeat</keyword>
<dbReference type="Pfam" id="PF00400">
    <property type="entry name" value="WD40"/>
    <property type="match status" value="12"/>
</dbReference>
<dbReference type="SUPFAM" id="SSF52540">
    <property type="entry name" value="P-loop containing nucleoside triphosphate hydrolases"/>
    <property type="match status" value="1"/>
</dbReference>
<comment type="caution">
    <text evidence="5">The sequence shown here is derived from an EMBL/GenBank/DDBJ whole genome shotgun (WGS) entry which is preliminary data.</text>
</comment>
<dbReference type="SUPFAM" id="SSF50998">
    <property type="entry name" value="Quinoprotein alcohol dehydrogenase-like"/>
    <property type="match status" value="1"/>
</dbReference>
<evidence type="ECO:0000256" key="1">
    <source>
        <dbReference type="ARBA" id="ARBA00022574"/>
    </source>
</evidence>
<sequence length="1766" mass="193803">MEEAVPYRVTYVKCSDLPKLRSSGYVFQRHYYAVLSIGANTNASYELSALANEATTTFNASPSDALLIKLFVKRAAHGDIEVARAMVAFESIANDLEFEVKLTLSDEPKLLKTKLIKAKDIKEPVLVFKVTDISPRVNVVNLVPGPLPDRMRDTRIIVGITYVKTLNLPDIPKLKLGIEGPPRRVYAILTIENVSHELPSLEQCLPWPLTFSCKASAGLEIKLFAKRTKHADVLLGHALLNLASARSDEEIKVPLVPTADPTLANVAVVLKISSSARYRSNPAVVESTKASLEVNPKLVKSIGSINTLIKIGAAVAELNPIAKVVVGLVGVAADEFSKYLERNTPVLELLAEVGRASLFMADWDDPELDSHRPNQQRIFNSLLAEVNQCLQLAWALSEGKTDYGSIEDVETHGRELAGLLKHMKSNQMLDTQVAVIATQKTLAKVFKRVADLHDDKLLKELPIAQDVGPFASKACFEGTRVYLLQLITDWIIEPDGRQTLLLHGSAGKGKSAVLSRIARDLEKQGIAFLPFFAFNRNMADRSLSQLIPTWAEYLATWVPGYLEYLGGLASKQRQSSDPVEQREALLADALPKIKTAVPIVLLIDALDECPINAQGELWRTLDELRKLASPHSAIRFLFTSRPDGGVLDQFSDSDTIKVSIDQEEGTVADIRIFVTQKLSRNRKVAYLGEEIVSAAQGVFECAAVLCRQLTDPGPASFERRQNLIQALKEGRVNSLYDTYLQVLGQFQADPILMSTFRHVMAWIYSVRSPQPRNTFIQLGAVLIPNGAENVKTILDWLGSLLMGVGASDRISVSPFHTSLRDFLTDPAHCGEFVVDLGPRSQEDLALACFHLMNRDLKFNICRLPSSFLLNSEVEDLGALVERYMRSELKYACVSAGYHLNKLVSNHDRFHGPVTLVGNEQAIAEALQGFLDAKFLFWLEACSCMGIQQDGPGSDLPIFLTWAQSLGSEHHSLQAVLEDFIKFERRFREGYRLSAPQVYYSGLAFAPRLSLVAQKYTSQFQFIPTITHDREEHWPPSETLVIRESSYIHSIALSPDDRFIAAGRSDNADIQIWSAETGHPVGAALKGHQDSVNSVVFLGDGRLVSGSDDGSIIIWDMVGRRQVGEALVGEGGAVHCVAVSGNGQYLAAGLIDYTVHVWNIADSEERTCTYHGTLRGHASWSDWSNGIKRVSFSSDGAHIASCAFGDRTVRVWDVANLTQVAQLDTQAKYDVKSVAFSMNGHDIIVGHDDRIQVWDWASGQKIGDPLKGPDVYSIAVATDGQWIVSGSYNATVQILDLPSGQQIGESLVGHDGVVTSVAISKDGKRVVSAGDETIRIWDTGVISESRSKSPLAGHDGQPVVSISISPDGQYIASGSWDKTIRIWDVAGRRQDGEPLTGQYAVTSVAFSPNGRLIISGSADSTVRIWDVATRRQVGEPLRGHQDCVYSVAFSADGQRIVSGSEDKTIRVWETSSQKQIGQPLTGHEDYINSVAFSPCGQYFVSLSHDGTIMVWSGDVTTGMHQGEVPKHQHSMATSFVFSPDGSNLIAGYRDCIIRVWDVASRPQIAQIGDPLELDLDYANTFAVSSDGQHIALAYHHADIRVWDATSRKEIGGTLTGHEATITSVAFLDLPAGLHIVSGSEDATIRVWKAPSVPVPGMPSSPRHNLDMREGWFTVAAESTSQAVEFSRRALWIPYAFRQFSIAWNDCPIVFSAKPTITISFDVEQCAWGDNWEQIHKGSRAHLNVFCTPVSGELGSPGGDCHIFWRCA</sequence>
<evidence type="ECO:0000313" key="6">
    <source>
        <dbReference type="Proteomes" id="UP001556367"/>
    </source>
</evidence>
<dbReference type="PRINTS" id="PR00320">
    <property type="entry name" value="GPROTEINBRPT"/>
</dbReference>
<dbReference type="InterPro" id="IPR011047">
    <property type="entry name" value="Quinoprotein_ADH-like_sf"/>
</dbReference>
<dbReference type="InterPro" id="IPR001680">
    <property type="entry name" value="WD40_rpt"/>
</dbReference>
<dbReference type="PANTHER" id="PTHR19879">
    <property type="entry name" value="TRANSCRIPTION INITIATION FACTOR TFIID"/>
    <property type="match status" value="1"/>
</dbReference>
<dbReference type="Gene3D" id="2.130.10.10">
    <property type="entry name" value="YVTN repeat-like/Quinoprotein amine dehydrogenase"/>
    <property type="match status" value="4"/>
</dbReference>
<dbReference type="SMART" id="SM00320">
    <property type="entry name" value="WD40"/>
    <property type="match status" value="14"/>
</dbReference>
<gene>
    <name evidence="5" type="ORF">HGRIS_005861</name>
</gene>
<dbReference type="InterPro" id="IPR015943">
    <property type="entry name" value="WD40/YVTN_repeat-like_dom_sf"/>
</dbReference>
<feature type="repeat" description="WD" evidence="3">
    <location>
        <begin position="1400"/>
        <end position="1434"/>
    </location>
</feature>
<name>A0ABR3JY28_9AGAR</name>
<dbReference type="InterPro" id="IPR056884">
    <property type="entry name" value="NPHP3-like_N"/>
</dbReference>
<dbReference type="CDD" id="cd00200">
    <property type="entry name" value="WD40"/>
    <property type="match status" value="2"/>
</dbReference>
<feature type="repeat" description="WD" evidence="3">
    <location>
        <begin position="1084"/>
        <end position="1116"/>
    </location>
</feature>
<dbReference type="InterPro" id="IPR020472">
    <property type="entry name" value="WD40_PAC1"/>
</dbReference>
<dbReference type="InterPro" id="IPR027417">
    <property type="entry name" value="P-loop_NTPase"/>
</dbReference>
<dbReference type="PANTHER" id="PTHR19879:SF9">
    <property type="entry name" value="TRANSCRIPTION INITIATION FACTOR TFIID SUBUNIT 5"/>
    <property type="match status" value="1"/>
</dbReference>
<dbReference type="EMBL" id="JASNQZ010000001">
    <property type="protein sequence ID" value="KAL0960845.1"/>
    <property type="molecule type" value="Genomic_DNA"/>
</dbReference>
<keyword evidence="6" id="KW-1185">Reference proteome</keyword>
<feature type="repeat" description="WD" evidence="3">
    <location>
        <begin position="1436"/>
        <end position="1477"/>
    </location>
</feature>
<dbReference type="Gene3D" id="3.40.50.300">
    <property type="entry name" value="P-loop containing nucleotide triphosphate hydrolases"/>
    <property type="match status" value="1"/>
</dbReference>
<dbReference type="PROSITE" id="PS50294">
    <property type="entry name" value="WD_REPEATS_REGION"/>
    <property type="match status" value="7"/>
</dbReference>
<feature type="repeat" description="WD" evidence="3">
    <location>
        <begin position="1306"/>
        <end position="1337"/>
    </location>
</feature>
<organism evidence="5 6">
    <name type="scientific">Hohenbuehelia grisea</name>
    <dbReference type="NCBI Taxonomy" id="104357"/>
    <lineage>
        <taxon>Eukaryota</taxon>
        <taxon>Fungi</taxon>
        <taxon>Dikarya</taxon>
        <taxon>Basidiomycota</taxon>
        <taxon>Agaricomycotina</taxon>
        <taxon>Agaricomycetes</taxon>
        <taxon>Agaricomycetidae</taxon>
        <taxon>Agaricales</taxon>
        <taxon>Pleurotineae</taxon>
        <taxon>Pleurotaceae</taxon>
        <taxon>Hohenbuehelia</taxon>
    </lineage>
</organism>
<dbReference type="PROSITE" id="PS50082">
    <property type="entry name" value="WD_REPEATS_2"/>
    <property type="match status" value="9"/>
</dbReference>
<feature type="repeat" description="WD" evidence="3">
    <location>
        <begin position="1479"/>
        <end position="1511"/>
    </location>
</feature>
<evidence type="ECO:0000256" key="2">
    <source>
        <dbReference type="ARBA" id="ARBA00022737"/>
    </source>
</evidence>
<feature type="repeat" description="WD" evidence="3">
    <location>
        <begin position="1613"/>
        <end position="1647"/>
    </location>
</feature>
<evidence type="ECO:0000256" key="3">
    <source>
        <dbReference type="PROSITE-ProRule" id="PRU00221"/>
    </source>
</evidence>
<dbReference type="InterPro" id="IPR019775">
    <property type="entry name" value="WD40_repeat_CS"/>
</dbReference>
<protein>
    <recommendedName>
        <fullName evidence="4">NACHT domain-containing protein</fullName>
    </recommendedName>
</protein>
<dbReference type="PROSITE" id="PS00678">
    <property type="entry name" value="WD_REPEATS_1"/>
    <property type="match status" value="6"/>
</dbReference>
<feature type="repeat" description="WD" evidence="3">
    <location>
        <begin position="1126"/>
        <end position="1167"/>
    </location>
</feature>
<dbReference type="Pfam" id="PF24883">
    <property type="entry name" value="NPHP3_N"/>
    <property type="match status" value="1"/>
</dbReference>
<evidence type="ECO:0000313" key="5">
    <source>
        <dbReference type="EMBL" id="KAL0960845.1"/>
    </source>
</evidence>
<dbReference type="InterPro" id="IPR036322">
    <property type="entry name" value="WD40_repeat_dom_sf"/>
</dbReference>